<sequence length="493" mass="56897">MQTLIGKNGAMVGSAPYFQKLNEGTIIGDLMRSCFGTANSTNYAGLYDKLKAKSDDAVEEIFWDLKKYVGVMRHFPKDDRDDLVAFIKALEELKGFGNQGSISKASSCIDILTLNSYDTKPQSRADLRDIEAAAKRASQKNRSTALELVKRAADYGITRAAGSDSWKLAFLHDTIGPYSQDFYKDLYIYMDFQENHRYMRGKCYKELCTPEYVAEMEKEVFGNAAGQFSGSYSYYAVFLNGLKEIAAELEADLDNPIQGVQTEYQETLKSVAGQLDKFLGTKLKGKAESKHLMYKDSQITNIDPLHITDKSISRDYIFLSRQDYYFENERDYGDDQFFVEYMGVRYPTLSKETVLVTEWDKVDLVFLNRTLDQLVEVANQEETNYTRVLRDSIKRSLDFKLYLPEDSLYLVNGTIYNRNEAGNFVWTYFLESHNIKPGYSGTLAQLGSIFGNEHRFDESWDRQARYEGTKYWYVRQGREDEFHELYDWLVYKP</sequence>
<gene>
    <name evidence="1" type="ORF">H8710_04515</name>
</gene>
<proteinExistence type="predicted"/>
<dbReference type="AlphaFoldDB" id="A0A926E4D5"/>
<comment type="caution">
    <text evidence="1">The sequence shown here is derived from an EMBL/GenBank/DDBJ whole genome shotgun (WGS) entry which is preliminary data.</text>
</comment>
<name>A0A926E4D5_9FIRM</name>
<evidence type="ECO:0000313" key="2">
    <source>
        <dbReference type="Proteomes" id="UP000610760"/>
    </source>
</evidence>
<keyword evidence="2" id="KW-1185">Reference proteome</keyword>
<dbReference type="Proteomes" id="UP000610760">
    <property type="component" value="Unassembled WGS sequence"/>
</dbReference>
<accession>A0A926E4D5</accession>
<evidence type="ECO:0000313" key="1">
    <source>
        <dbReference type="EMBL" id="MBC8559330.1"/>
    </source>
</evidence>
<reference evidence="1" key="1">
    <citation type="submission" date="2020-08" db="EMBL/GenBank/DDBJ databases">
        <title>Genome public.</title>
        <authorList>
            <person name="Liu C."/>
            <person name="Sun Q."/>
        </authorList>
    </citation>
    <scope>NUCLEOTIDE SEQUENCE</scope>
    <source>
        <strain evidence="1">NSJ-33</strain>
    </source>
</reference>
<protein>
    <submittedName>
        <fullName evidence="1">Uncharacterized protein</fullName>
    </submittedName>
</protein>
<dbReference type="RefSeq" id="WP_249294229.1">
    <property type="nucleotide sequence ID" value="NZ_JACRSV010000001.1"/>
</dbReference>
<organism evidence="1 2">
    <name type="scientific">Fumia xinanensis</name>
    <dbReference type="NCBI Taxonomy" id="2763659"/>
    <lineage>
        <taxon>Bacteria</taxon>
        <taxon>Bacillati</taxon>
        <taxon>Bacillota</taxon>
        <taxon>Clostridia</taxon>
        <taxon>Eubacteriales</taxon>
        <taxon>Oscillospiraceae</taxon>
        <taxon>Fumia</taxon>
    </lineage>
</organism>
<dbReference type="EMBL" id="JACRSV010000001">
    <property type="protein sequence ID" value="MBC8559330.1"/>
    <property type="molecule type" value="Genomic_DNA"/>
</dbReference>